<evidence type="ECO:0000256" key="4">
    <source>
        <dbReference type="ARBA" id="ARBA00022490"/>
    </source>
</evidence>
<dbReference type="GO" id="GO:0008777">
    <property type="term" value="F:acetylornithine deacetylase activity"/>
    <property type="evidence" value="ECO:0007669"/>
    <property type="project" value="TreeGrafter"/>
</dbReference>
<sequence>MKQQNPTLMQMLHALIAAPSISSVSPAFDSGNLAVIDLLAEWLGDLGFEIEIQTLESHTDKANLIATLGSGPGGLVLAGHTDTVPCDEHRWQSDPFKMVERDHRLYGLGSSDMKGFFALIIEAVRRFDIDTLQQPLIVLATADEESSMDGAKALVELGRPKARYAIIGEPTGLRPVNAHKGILMEAIHLQGQAGHSSDPSYGNSALEGMHRVMSEIIRWREQLQREHQDPQFKAPFPTLNLGHIHGGDNPNRICGECELHIDLRPVPGMEIDALRHTLKQRVDHALLKSGLQSTIRPLFSGAPAHRLERTSQLVAAAEQLTGHTAETVAFGTEAPFLDQLGMETLILGPGDIAQAHQPNEYLALDRLQPCIDLLAQFIEQFCTHP</sequence>
<gene>
    <name evidence="12" type="ORF">BOW53_09215</name>
</gene>
<dbReference type="AlphaFoldDB" id="A0A1T2L555"/>
<dbReference type="Proteomes" id="UP000191110">
    <property type="component" value="Unassembled WGS sequence"/>
</dbReference>
<dbReference type="NCBIfam" id="TIGR01892">
    <property type="entry name" value="AcOrn-deacetyl"/>
    <property type="match status" value="1"/>
</dbReference>
<dbReference type="EMBL" id="MPRL01000034">
    <property type="protein sequence ID" value="OOZ40066.1"/>
    <property type="molecule type" value="Genomic_DNA"/>
</dbReference>
<dbReference type="Gene3D" id="3.30.70.360">
    <property type="match status" value="1"/>
</dbReference>
<dbReference type="GO" id="GO:0046872">
    <property type="term" value="F:metal ion binding"/>
    <property type="evidence" value="ECO:0007669"/>
    <property type="project" value="UniProtKB-KW"/>
</dbReference>
<dbReference type="InterPro" id="IPR010169">
    <property type="entry name" value="AcOrn-deacetyl"/>
</dbReference>
<dbReference type="CDD" id="cd03894">
    <property type="entry name" value="M20_ArgE"/>
    <property type="match status" value="1"/>
</dbReference>
<keyword evidence="8" id="KW-0378">Hydrolase</keyword>
<reference evidence="12 13" key="1">
    <citation type="submission" date="2016-11" db="EMBL/GenBank/DDBJ databases">
        <title>Mixed transmission modes and dynamic genome evolution in an obligate animal-bacterial symbiosis.</title>
        <authorList>
            <person name="Russell S.L."/>
            <person name="Corbett-Detig R.B."/>
            <person name="Cavanaugh C.M."/>
        </authorList>
    </citation>
    <scope>NUCLEOTIDE SEQUENCE [LARGE SCALE GENOMIC DNA]</scope>
    <source>
        <strain evidence="12">Sveles-Q1</strain>
    </source>
</reference>
<dbReference type="FunFam" id="3.30.70.360:FF:000003">
    <property type="entry name" value="Acetylornithine deacetylase"/>
    <property type="match status" value="1"/>
</dbReference>
<evidence type="ECO:0000256" key="2">
    <source>
        <dbReference type="ARBA" id="ARBA00004496"/>
    </source>
</evidence>
<evidence type="ECO:0000256" key="10">
    <source>
        <dbReference type="ARBA" id="ARBA00023285"/>
    </source>
</evidence>
<evidence type="ECO:0000256" key="1">
    <source>
        <dbReference type="ARBA" id="ARBA00001947"/>
    </source>
</evidence>
<proteinExistence type="inferred from homology"/>
<evidence type="ECO:0000256" key="8">
    <source>
        <dbReference type="ARBA" id="ARBA00022801"/>
    </source>
</evidence>
<evidence type="ECO:0000256" key="3">
    <source>
        <dbReference type="ARBA" id="ARBA00005691"/>
    </source>
</evidence>
<dbReference type="OrthoDB" id="3665926at2"/>
<comment type="similarity">
    <text evidence="3">Belongs to the peptidase M20A family. ArgE subfamily.</text>
</comment>
<accession>A0A1T2L555</accession>
<organism evidence="12 13">
    <name type="scientific">Solemya pervernicosa gill symbiont</name>
    <dbReference type="NCBI Taxonomy" id="642797"/>
    <lineage>
        <taxon>Bacteria</taxon>
        <taxon>Pseudomonadati</taxon>
        <taxon>Pseudomonadota</taxon>
        <taxon>Gammaproteobacteria</taxon>
        <taxon>sulfur-oxidizing symbionts</taxon>
    </lineage>
</organism>
<dbReference type="InterPro" id="IPR036264">
    <property type="entry name" value="Bact_exopeptidase_dim_dom"/>
</dbReference>
<evidence type="ECO:0000256" key="5">
    <source>
        <dbReference type="ARBA" id="ARBA00022571"/>
    </source>
</evidence>
<dbReference type="GO" id="GO:0006526">
    <property type="term" value="P:L-arginine biosynthetic process"/>
    <property type="evidence" value="ECO:0007669"/>
    <property type="project" value="UniProtKB-KW"/>
</dbReference>
<dbReference type="NCBIfam" id="NF003474">
    <property type="entry name" value="PRK05111.1"/>
    <property type="match status" value="1"/>
</dbReference>
<keyword evidence="10" id="KW-0170">Cobalt</keyword>
<keyword evidence="13" id="KW-1185">Reference proteome</keyword>
<keyword evidence="4" id="KW-0963">Cytoplasm</keyword>
<evidence type="ECO:0000313" key="12">
    <source>
        <dbReference type="EMBL" id="OOZ40066.1"/>
    </source>
</evidence>
<name>A0A1T2L555_9GAMM</name>
<keyword evidence="5" id="KW-0055">Arginine biosynthesis</keyword>
<dbReference type="InterPro" id="IPR011650">
    <property type="entry name" value="Peptidase_M20_dimer"/>
</dbReference>
<dbReference type="Pfam" id="PF07687">
    <property type="entry name" value="M20_dimer"/>
    <property type="match status" value="1"/>
</dbReference>
<dbReference type="SUPFAM" id="SSF55031">
    <property type="entry name" value="Bacterial exopeptidase dimerisation domain"/>
    <property type="match status" value="1"/>
</dbReference>
<comment type="subcellular location">
    <subcellularLocation>
        <location evidence="2">Cytoplasm</location>
    </subcellularLocation>
</comment>
<evidence type="ECO:0000256" key="7">
    <source>
        <dbReference type="ARBA" id="ARBA00022723"/>
    </source>
</evidence>
<dbReference type="RefSeq" id="WP_078483790.1">
    <property type="nucleotide sequence ID" value="NZ_MPRL01000034.1"/>
</dbReference>
<dbReference type="InterPro" id="IPR050072">
    <property type="entry name" value="Peptidase_M20A"/>
</dbReference>
<feature type="domain" description="Peptidase M20 dimerisation" evidence="11">
    <location>
        <begin position="177"/>
        <end position="287"/>
    </location>
</feature>
<dbReference type="PROSITE" id="PS00759">
    <property type="entry name" value="ARGE_DAPE_CPG2_2"/>
    <property type="match status" value="1"/>
</dbReference>
<evidence type="ECO:0000259" key="11">
    <source>
        <dbReference type="Pfam" id="PF07687"/>
    </source>
</evidence>
<dbReference type="SUPFAM" id="SSF53187">
    <property type="entry name" value="Zn-dependent exopeptidases"/>
    <property type="match status" value="1"/>
</dbReference>
<comment type="caution">
    <text evidence="12">The sequence shown here is derived from an EMBL/GenBank/DDBJ whole genome shotgun (WGS) entry which is preliminary data.</text>
</comment>
<dbReference type="InterPro" id="IPR001261">
    <property type="entry name" value="ArgE/DapE_CS"/>
</dbReference>
<dbReference type="Pfam" id="PF01546">
    <property type="entry name" value="Peptidase_M20"/>
    <property type="match status" value="1"/>
</dbReference>
<dbReference type="GO" id="GO:0005737">
    <property type="term" value="C:cytoplasm"/>
    <property type="evidence" value="ECO:0007669"/>
    <property type="project" value="UniProtKB-SubCell"/>
</dbReference>
<dbReference type="InterPro" id="IPR002933">
    <property type="entry name" value="Peptidase_M20"/>
</dbReference>
<keyword evidence="7" id="KW-0479">Metal-binding</keyword>
<evidence type="ECO:0000256" key="9">
    <source>
        <dbReference type="ARBA" id="ARBA00022833"/>
    </source>
</evidence>
<dbReference type="PANTHER" id="PTHR43808:SF1">
    <property type="entry name" value="ACETYLORNITHINE DEACETYLASE"/>
    <property type="match status" value="1"/>
</dbReference>
<keyword evidence="9" id="KW-0862">Zinc</keyword>
<evidence type="ECO:0000313" key="13">
    <source>
        <dbReference type="Proteomes" id="UP000191110"/>
    </source>
</evidence>
<keyword evidence="6" id="KW-0028">Amino-acid biosynthesis</keyword>
<dbReference type="HAMAP" id="MF_01108">
    <property type="entry name" value="ArgE"/>
    <property type="match status" value="1"/>
</dbReference>
<evidence type="ECO:0000256" key="6">
    <source>
        <dbReference type="ARBA" id="ARBA00022605"/>
    </source>
</evidence>
<comment type="cofactor">
    <cofactor evidence="1">
        <name>Zn(2+)</name>
        <dbReference type="ChEBI" id="CHEBI:29105"/>
    </cofactor>
</comment>
<dbReference type="Gene3D" id="3.40.630.10">
    <property type="entry name" value="Zn peptidases"/>
    <property type="match status" value="1"/>
</dbReference>
<dbReference type="PANTHER" id="PTHR43808">
    <property type="entry name" value="ACETYLORNITHINE DEACETYLASE"/>
    <property type="match status" value="1"/>
</dbReference>
<protein>
    <submittedName>
        <fullName evidence="12">Acetylornithine deacetylase</fullName>
    </submittedName>
</protein>